<feature type="compositionally biased region" description="Basic and acidic residues" evidence="1">
    <location>
        <begin position="112"/>
        <end position="135"/>
    </location>
</feature>
<evidence type="ECO:0000256" key="1">
    <source>
        <dbReference type="SAM" id="MobiDB-lite"/>
    </source>
</evidence>
<dbReference type="InterPro" id="IPR026811">
    <property type="entry name" value="CIZ1"/>
</dbReference>
<proteinExistence type="predicted"/>
<evidence type="ECO:0000256" key="2">
    <source>
        <dbReference type="SAM" id="Phobius"/>
    </source>
</evidence>
<feature type="compositionally biased region" description="Gly residues" evidence="1">
    <location>
        <begin position="18"/>
        <end position="39"/>
    </location>
</feature>
<feature type="region of interest" description="Disordered" evidence="1">
    <location>
        <begin position="397"/>
        <end position="444"/>
    </location>
</feature>
<evidence type="ECO:0000313" key="3">
    <source>
        <dbReference type="EMBL" id="VEN49212.1"/>
    </source>
</evidence>
<dbReference type="AlphaFoldDB" id="A0A653CQ44"/>
<dbReference type="PANTHER" id="PTHR15491:SF18">
    <property type="entry name" value="CIZ1 ZINC FINGER PROTEIN, ISOFORM A"/>
    <property type="match status" value="1"/>
</dbReference>
<feature type="compositionally biased region" description="Low complexity" evidence="1">
    <location>
        <begin position="152"/>
        <end position="166"/>
    </location>
</feature>
<feature type="compositionally biased region" description="Basic and acidic residues" evidence="1">
    <location>
        <begin position="64"/>
        <end position="73"/>
    </location>
</feature>
<keyword evidence="2" id="KW-0472">Membrane</keyword>
<feature type="region of interest" description="Disordered" evidence="1">
    <location>
        <begin position="1"/>
        <end position="263"/>
    </location>
</feature>
<dbReference type="OrthoDB" id="6354489at2759"/>
<keyword evidence="4" id="KW-1185">Reference proteome</keyword>
<protein>
    <submittedName>
        <fullName evidence="3">Uncharacterized protein</fullName>
    </submittedName>
</protein>
<sequence>MRGRGGRSYYRGSSRGSSWGGSRGGYMGQDGGGGRGGRYMSGSDRSFDSRNKYGGSERFSSRPSHSDEYKSYRSESSYMGRESGRRSPERKRIRMEGSSSRHENSYTSSSSYRHDGPPSSYHERSSRGYSDERHGPSASSAPYPRRDDFRSPRGSYRGRLSSSRGARGTRDRPRRRLMEASYSIRRRLPPRMSEFGRRAKISRLRSMVAERRAPKRRLSERMDSDEEKKEDGKEGESGEEKSPKKDGSEKDDAKSDSGDDKQKKGGFIKLHCVHCGFKSLTFRRYEIHLRQKPHIMAMRRLSYKQKAILSQMRQAQRSTQNELEKEDDDLTDVTHYCLLCKLNYKQKKSVHQLSESHKNMKKFLMPTCKVCSINFKSPMSYEAHLCSIDHMKTKQRSNTAAGSDSGEDNELENFTTIDSVGGGDDGSDADEAAKEEKEKKEKKQSVCVGIEQIRTIQAHYCDLCKMYLPRGDDDEISKIISRHCKMRIHMQRYVRHKERQALEKKAEKLQRKELAEKQGKSGEDGDLKLKDEKKDDGNGEDDKLWADVDKDLGDILAEAETGNKSSDEDEEDSHVNGERYDRYVFFFPLLQSMIQPASTGPVIFVARMLNFFLILFWFVREYNVQSLSIDFFGVKMFCLRSDL</sequence>
<feature type="compositionally biased region" description="Low complexity" evidence="1">
    <location>
        <begin position="7"/>
        <end position="17"/>
    </location>
</feature>
<feature type="transmembrane region" description="Helical" evidence="2">
    <location>
        <begin position="600"/>
        <end position="619"/>
    </location>
</feature>
<dbReference type="Proteomes" id="UP000410492">
    <property type="component" value="Unassembled WGS sequence"/>
</dbReference>
<keyword evidence="2" id="KW-0812">Transmembrane</keyword>
<organism evidence="3 4">
    <name type="scientific">Callosobruchus maculatus</name>
    <name type="common">Southern cowpea weevil</name>
    <name type="synonym">Pulse bruchid</name>
    <dbReference type="NCBI Taxonomy" id="64391"/>
    <lineage>
        <taxon>Eukaryota</taxon>
        <taxon>Metazoa</taxon>
        <taxon>Ecdysozoa</taxon>
        <taxon>Arthropoda</taxon>
        <taxon>Hexapoda</taxon>
        <taxon>Insecta</taxon>
        <taxon>Pterygota</taxon>
        <taxon>Neoptera</taxon>
        <taxon>Endopterygota</taxon>
        <taxon>Coleoptera</taxon>
        <taxon>Polyphaga</taxon>
        <taxon>Cucujiformia</taxon>
        <taxon>Chrysomeloidea</taxon>
        <taxon>Chrysomelidae</taxon>
        <taxon>Bruchinae</taxon>
        <taxon>Bruchini</taxon>
        <taxon>Callosobruchus</taxon>
    </lineage>
</organism>
<accession>A0A653CQ44</accession>
<evidence type="ECO:0000313" key="4">
    <source>
        <dbReference type="Proteomes" id="UP000410492"/>
    </source>
</evidence>
<feature type="region of interest" description="Disordered" evidence="1">
    <location>
        <begin position="507"/>
        <end position="545"/>
    </location>
</feature>
<gene>
    <name evidence="3" type="ORF">CALMAC_LOCUS10402</name>
</gene>
<dbReference type="EMBL" id="CAACVG010008302">
    <property type="protein sequence ID" value="VEN49212.1"/>
    <property type="molecule type" value="Genomic_DNA"/>
</dbReference>
<feature type="compositionally biased region" description="Basic and acidic residues" evidence="1">
    <location>
        <begin position="431"/>
        <end position="444"/>
    </location>
</feature>
<reference evidence="3 4" key="1">
    <citation type="submission" date="2019-01" db="EMBL/GenBank/DDBJ databases">
        <authorList>
            <person name="Sayadi A."/>
        </authorList>
    </citation>
    <scope>NUCLEOTIDE SEQUENCE [LARGE SCALE GENOMIC DNA]</scope>
</reference>
<dbReference type="PANTHER" id="PTHR15491">
    <property type="match status" value="1"/>
</dbReference>
<feature type="compositionally biased region" description="Basic and acidic residues" evidence="1">
    <location>
        <begin position="208"/>
        <end position="263"/>
    </location>
</feature>
<name>A0A653CQ44_CALMS</name>
<keyword evidence="2" id="KW-1133">Transmembrane helix</keyword>